<feature type="domain" description="Histidine-specific methyltransferase SAM-dependent" evidence="3">
    <location>
        <begin position="6"/>
        <end position="312"/>
    </location>
</feature>
<evidence type="ECO:0000313" key="4">
    <source>
        <dbReference type="EMBL" id="CAC5378588.1"/>
    </source>
</evidence>
<keyword evidence="5" id="KW-1185">Reference proteome</keyword>
<dbReference type="SUPFAM" id="SSF53335">
    <property type="entry name" value="S-adenosyl-L-methionine-dependent methyltransferases"/>
    <property type="match status" value="1"/>
</dbReference>
<protein>
    <recommendedName>
        <fullName evidence="3">Histidine-specific methyltransferase SAM-dependent domain-containing protein</fullName>
    </recommendedName>
</protein>
<organism evidence="4 5">
    <name type="scientific">Mytilus coruscus</name>
    <name type="common">Sea mussel</name>
    <dbReference type="NCBI Taxonomy" id="42192"/>
    <lineage>
        <taxon>Eukaryota</taxon>
        <taxon>Metazoa</taxon>
        <taxon>Spiralia</taxon>
        <taxon>Lophotrochozoa</taxon>
        <taxon>Mollusca</taxon>
        <taxon>Bivalvia</taxon>
        <taxon>Autobranchia</taxon>
        <taxon>Pteriomorphia</taxon>
        <taxon>Mytilida</taxon>
        <taxon>Mytiloidea</taxon>
        <taxon>Mytilidae</taxon>
        <taxon>Mytilinae</taxon>
        <taxon>Mytilus</taxon>
    </lineage>
</organism>
<dbReference type="EMBL" id="CACVKT020002575">
    <property type="protein sequence ID" value="CAC5378588.1"/>
    <property type="molecule type" value="Genomic_DNA"/>
</dbReference>
<dbReference type="PANTHER" id="PTHR43397">
    <property type="entry name" value="ERGOTHIONEINE BIOSYNTHESIS PROTEIN 1"/>
    <property type="match status" value="1"/>
</dbReference>
<proteinExistence type="predicted"/>
<dbReference type="PIRSF" id="PIRSF018005">
    <property type="entry name" value="UCP018005"/>
    <property type="match status" value="1"/>
</dbReference>
<dbReference type="Proteomes" id="UP000507470">
    <property type="component" value="Unassembled WGS sequence"/>
</dbReference>
<accession>A0A6J8B3V7</accession>
<dbReference type="AlphaFoldDB" id="A0A6J8B3V7"/>
<evidence type="ECO:0000259" key="3">
    <source>
        <dbReference type="Pfam" id="PF10017"/>
    </source>
</evidence>
<evidence type="ECO:0000256" key="1">
    <source>
        <dbReference type="ARBA" id="ARBA00022603"/>
    </source>
</evidence>
<gene>
    <name evidence="4" type="ORF">MCOR_14774</name>
</gene>
<dbReference type="InterPro" id="IPR017804">
    <property type="entry name" value="MeTrfase_EgtD-like"/>
</dbReference>
<name>A0A6J8B3V7_MYTCO</name>
<dbReference type="PANTHER" id="PTHR43397:SF1">
    <property type="entry name" value="ERGOTHIONEINE BIOSYNTHESIS PROTEIN 1"/>
    <property type="match status" value="1"/>
</dbReference>
<keyword evidence="1" id="KW-0489">Methyltransferase</keyword>
<keyword evidence="2" id="KW-0808">Transferase</keyword>
<evidence type="ECO:0000256" key="2">
    <source>
        <dbReference type="ARBA" id="ARBA00022679"/>
    </source>
</evidence>
<reference evidence="4 5" key="1">
    <citation type="submission" date="2020-06" db="EMBL/GenBank/DDBJ databases">
        <authorList>
            <person name="Li R."/>
            <person name="Bekaert M."/>
        </authorList>
    </citation>
    <scope>NUCLEOTIDE SEQUENCE [LARGE SCALE GENOMIC DNA]</scope>
    <source>
        <strain evidence="5">wild</strain>
    </source>
</reference>
<dbReference type="GO" id="GO:0032259">
    <property type="term" value="P:methylation"/>
    <property type="evidence" value="ECO:0007669"/>
    <property type="project" value="UniProtKB-KW"/>
</dbReference>
<dbReference type="InterPro" id="IPR051128">
    <property type="entry name" value="EgtD_Methyltrsf_superfamily"/>
</dbReference>
<dbReference type="Gene3D" id="3.40.50.150">
    <property type="entry name" value="Vaccinia Virus protein VP39"/>
    <property type="match status" value="1"/>
</dbReference>
<evidence type="ECO:0000313" key="5">
    <source>
        <dbReference type="Proteomes" id="UP000507470"/>
    </source>
</evidence>
<dbReference type="Pfam" id="PF10017">
    <property type="entry name" value="Methyltransf_33"/>
    <property type="match status" value="1"/>
</dbReference>
<dbReference type="GO" id="GO:0008168">
    <property type="term" value="F:methyltransferase activity"/>
    <property type="evidence" value="ECO:0007669"/>
    <property type="project" value="UniProtKB-KW"/>
</dbReference>
<dbReference type="InterPro" id="IPR029063">
    <property type="entry name" value="SAM-dependent_MTases_sf"/>
</dbReference>
<dbReference type="OrthoDB" id="4190at2759"/>
<dbReference type="InterPro" id="IPR019257">
    <property type="entry name" value="MeTrfase_dom"/>
</dbReference>
<sequence length="321" mass="37347">MDNLIKAELLKGLSANPMHIPAWYRYDEEGSRLNDICMEQCKWYYFHRFEMKILIDILTELIEYLKDSRMIVDLGSGNASKTMLILDKLLKTHGSLTYVPVDISTEFLNKTAANLKTIYGNKLEIQPIGEEYMVALSKIKTMTDRKIIVWFGSLQSLSYGKQLDYLLEIRNTMQVDDKLLITLDVTDTSCKQTIELAYLDPEGYCENFHLNSIHRLNREMNANIEISKFKIKNELVVNSRSNNCSYVNVWIEAIENCDIHIGKLDLNRKFQKGERLYLHEEGGISCKYTIEQVEYILNKASLGMEKYWMNEHVAVIIVNRK</sequence>